<evidence type="ECO:0000256" key="2">
    <source>
        <dbReference type="ARBA" id="ARBA00022553"/>
    </source>
</evidence>
<proteinExistence type="inferred from homology"/>
<dbReference type="Proteomes" id="UP001174909">
    <property type="component" value="Unassembled WGS sequence"/>
</dbReference>
<dbReference type="SUPFAM" id="SSF144000">
    <property type="entry name" value="Oxysterol-binding protein-like"/>
    <property type="match status" value="1"/>
</dbReference>
<dbReference type="Gene3D" id="2.40.160.120">
    <property type="match status" value="1"/>
</dbReference>
<evidence type="ECO:0000256" key="3">
    <source>
        <dbReference type="SAM" id="Coils"/>
    </source>
</evidence>
<feature type="coiled-coil region" evidence="3">
    <location>
        <begin position="303"/>
        <end position="346"/>
    </location>
</feature>
<dbReference type="InterPro" id="IPR000648">
    <property type="entry name" value="Oxysterol-bd"/>
</dbReference>
<accession>A0AA35T8W1</accession>
<dbReference type="GO" id="GO:0005829">
    <property type="term" value="C:cytosol"/>
    <property type="evidence" value="ECO:0007669"/>
    <property type="project" value="TreeGrafter"/>
</dbReference>
<name>A0AA35T8W1_GEOBA</name>
<keyword evidence="5" id="KW-1185">Reference proteome</keyword>
<dbReference type="FunFam" id="2.40.160.120:FF:000001">
    <property type="entry name" value="Oxysterol-binding protein"/>
    <property type="match status" value="1"/>
</dbReference>
<dbReference type="GO" id="GO:0032934">
    <property type="term" value="F:sterol binding"/>
    <property type="evidence" value="ECO:0007669"/>
    <property type="project" value="TreeGrafter"/>
</dbReference>
<comment type="similarity">
    <text evidence="1">Belongs to the OSBP family.</text>
</comment>
<comment type="caution">
    <text evidence="4">The sequence shown here is derived from an EMBL/GenBank/DDBJ whole genome shotgun (WGS) entry which is preliminary data.</text>
</comment>
<dbReference type="PANTHER" id="PTHR10972">
    <property type="entry name" value="OXYSTEROL-BINDING PROTEIN-RELATED"/>
    <property type="match status" value="1"/>
</dbReference>
<evidence type="ECO:0000313" key="5">
    <source>
        <dbReference type="Proteomes" id="UP001174909"/>
    </source>
</evidence>
<dbReference type="Pfam" id="PF01237">
    <property type="entry name" value="Oxysterol_BP"/>
    <property type="match status" value="1"/>
</dbReference>
<dbReference type="InterPro" id="IPR037239">
    <property type="entry name" value="OSBP_sf"/>
</dbReference>
<dbReference type="GO" id="GO:0005886">
    <property type="term" value="C:plasma membrane"/>
    <property type="evidence" value="ECO:0007669"/>
    <property type="project" value="TreeGrafter"/>
</dbReference>
<dbReference type="GO" id="GO:0097038">
    <property type="term" value="C:perinuclear endoplasmic reticulum"/>
    <property type="evidence" value="ECO:0007669"/>
    <property type="project" value="TreeGrafter"/>
</dbReference>
<keyword evidence="2" id="KW-0597">Phosphoprotein</keyword>
<reference evidence="4" key="1">
    <citation type="submission" date="2023-03" db="EMBL/GenBank/DDBJ databases">
        <authorList>
            <person name="Steffen K."/>
            <person name="Cardenas P."/>
        </authorList>
    </citation>
    <scope>NUCLEOTIDE SEQUENCE</scope>
</reference>
<dbReference type="EMBL" id="CASHTH010003294">
    <property type="protein sequence ID" value="CAI8042946.1"/>
    <property type="molecule type" value="Genomic_DNA"/>
</dbReference>
<dbReference type="PANTHER" id="PTHR10972:SF205">
    <property type="entry name" value="OXYSTEROL-BINDING PROTEIN 1"/>
    <property type="match status" value="1"/>
</dbReference>
<gene>
    <name evidence="4" type="ORF">GBAR_LOCUS23826</name>
</gene>
<organism evidence="4 5">
    <name type="scientific">Geodia barretti</name>
    <name type="common">Barrett's horny sponge</name>
    <dbReference type="NCBI Taxonomy" id="519541"/>
    <lineage>
        <taxon>Eukaryota</taxon>
        <taxon>Metazoa</taxon>
        <taxon>Porifera</taxon>
        <taxon>Demospongiae</taxon>
        <taxon>Heteroscleromorpha</taxon>
        <taxon>Tetractinellida</taxon>
        <taxon>Astrophorina</taxon>
        <taxon>Geodiidae</taxon>
        <taxon>Geodia</taxon>
    </lineage>
</organism>
<sequence>MKNCIGRDLSKIPMPVNFNEPTSILQRMVEDMLYVDMLEKAASCDSSLEELAYLAIYSCSVYGTTAVSARVGKPFNPMLGETYECDRRAECGWRVFMEQVTHHPPMFAMHIEHKDFTMWEEYTVASKFRGKYLVCYPIGNTHIVFHKSGNHYTWNKVVTTIHNIIIGKLWIDQSGDAKITNHTIPGEEANIKFHAYSYFSRERQRRLTGSVTDESGKTHYVLKGHWDEAIRLAKVLDGEEKTATLSEFELAWTNVPPKPGHEAVYGFSEFTSSLNEPEEGVAPTDSRLRPDQRLMEQGNFDEANKFKQKLEEKQRSKRRKREALAAKAAEAAAAGDSEEAAMLEKEATHVPLWFQKEYDPLTNTMMHVYKGGYWEGKVRGDWGAEFPDIF</sequence>
<evidence type="ECO:0000256" key="1">
    <source>
        <dbReference type="ARBA" id="ARBA00008842"/>
    </source>
</evidence>
<dbReference type="AlphaFoldDB" id="A0AA35T8W1"/>
<evidence type="ECO:0000313" key="4">
    <source>
        <dbReference type="EMBL" id="CAI8042946.1"/>
    </source>
</evidence>
<protein>
    <submittedName>
        <fullName evidence="4">Oxysterol-binding protein 2</fullName>
    </submittedName>
</protein>
<keyword evidence="3" id="KW-0175">Coiled coil</keyword>
<dbReference type="GO" id="GO:0120009">
    <property type="term" value="P:intermembrane lipid transfer"/>
    <property type="evidence" value="ECO:0007669"/>
    <property type="project" value="UniProtKB-ARBA"/>
</dbReference>